<evidence type="ECO:0008006" key="4">
    <source>
        <dbReference type="Google" id="ProtNLM"/>
    </source>
</evidence>
<gene>
    <name evidence="2" type="ORF">FHS18_005464</name>
</gene>
<feature type="transmembrane region" description="Helical" evidence="1">
    <location>
        <begin position="38"/>
        <end position="57"/>
    </location>
</feature>
<feature type="transmembrane region" description="Helical" evidence="1">
    <location>
        <begin position="121"/>
        <end position="142"/>
    </location>
</feature>
<keyword evidence="3" id="KW-1185">Reference proteome</keyword>
<proteinExistence type="predicted"/>
<dbReference type="EMBL" id="JACHXK010000018">
    <property type="protein sequence ID" value="MBB3113352.1"/>
    <property type="molecule type" value="Genomic_DNA"/>
</dbReference>
<name>A0A7W5FQK9_9BACL</name>
<dbReference type="AlphaFoldDB" id="A0A7W5FQK9"/>
<keyword evidence="1" id="KW-1133">Transmembrane helix</keyword>
<feature type="transmembrane region" description="Helical" evidence="1">
    <location>
        <begin position="63"/>
        <end position="87"/>
    </location>
</feature>
<organism evidence="2 3">
    <name type="scientific">Paenibacillus phyllosphaerae</name>
    <dbReference type="NCBI Taxonomy" id="274593"/>
    <lineage>
        <taxon>Bacteria</taxon>
        <taxon>Bacillati</taxon>
        <taxon>Bacillota</taxon>
        <taxon>Bacilli</taxon>
        <taxon>Bacillales</taxon>
        <taxon>Paenibacillaceae</taxon>
        <taxon>Paenibacillus</taxon>
    </lineage>
</organism>
<protein>
    <recommendedName>
        <fullName evidence="4">Membrane protein YmcC</fullName>
    </recommendedName>
</protein>
<evidence type="ECO:0000313" key="3">
    <source>
        <dbReference type="Proteomes" id="UP000570361"/>
    </source>
</evidence>
<sequence>MNMSLVAWAIAASEVLFWVVILIGLIARYKFGRKKLGLFFLALTPVIDIFLLVTTSIDLHRGATATVAHALAGVYIGVSLAFGSSMIKWADERFRYYVTKQGDKPAKRYGMDHARHYFKGWIRHVIAFAIGAGMLYGLILYIDDPQRTEAIRGVLRLWSIIVGIDLLITVTYFIWPREPKKVGK</sequence>
<reference evidence="2 3" key="1">
    <citation type="submission" date="2020-08" db="EMBL/GenBank/DDBJ databases">
        <title>Genomic Encyclopedia of Type Strains, Phase III (KMG-III): the genomes of soil and plant-associated and newly described type strains.</title>
        <authorList>
            <person name="Whitman W."/>
        </authorList>
    </citation>
    <scope>NUCLEOTIDE SEQUENCE [LARGE SCALE GENOMIC DNA]</scope>
    <source>
        <strain evidence="2 3">CECT 5862</strain>
    </source>
</reference>
<keyword evidence="1" id="KW-0812">Transmembrane</keyword>
<feature type="transmembrane region" description="Helical" evidence="1">
    <location>
        <begin position="154"/>
        <end position="175"/>
    </location>
</feature>
<dbReference type="Proteomes" id="UP000570361">
    <property type="component" value="Unassembled WGS sequence"/>
</dbReference>
<feature type="transmembrane region" description="Helical" evidence="1">
    <location>
        <begin position="6"/>
        <end position="26"/>
    </location>
</feature>
<evidence type="ECO:0000256" key="1">
    <source>
        <dbReference type="SAM" id="Phobius"/>
    </source>
</evidence>
<keyword evidence="1" id="KW-0472">Membrane</keyword>
<comment type="caution">
    <text evidence="2">The sequence shown here is derived from an EMBL/GenBank/DDBJ whole genome shotgun (WGS) entry which is preliminary data.</text>
</comment>
<accession>A0A7W5FQK9</accession>
<evidence type="ECO:0000313" key="2">
    <source>
        <dbReference type="EMBL" id="MBB3113352.1"/>
    </source>
</evidence>